<evidence type="ECO:0000256" key="2">
    <source>
        <dbReference type="ARBA" id="ARBA00022670"/>
    </source>
</evidence>
<keyword evidence="2" id="KW-0645">Protease</keyword>
<name>A0A344L5G2_9PSEU</name>
<feature type="domain" description="Peptidase S9A N-terminal" evidence="7">
    <location>
        <begin position="17"/>
        <end position="391"/>
    </location>
</feature>
<dbReference type="Proteomes" id="UP000250434">
    <property type="component" value="Chromosome"/>
</dbReference>
<protein>
    <recommendedName>
        <fullName evidence="10">Peptidase S9</fullName>
    </recommendedName>
</protein>
<dbReference type="PANTHER" id="PTHR42881">
    <property type="entry name" value="PROLYL ENDOPEPTIDASE"/>
    <property type="match status" value="1"/>
</dbReference>
<evidence type="ECO:0008006" key="10">
    <source>
        <dbReference type="Google" id="ProtNLM"/>
    </source>
</evidence>
<accession>A0A344L5G2</accession>
<comment type="similarity">
    <text evidence="1">Belongs to the peptidase S9A family.</text>
</comment>
<keyword evidence="3" id="KW-0378">Hydrolase</keyword>
<keyword evidence="9" id="KW-1185">Reference proteome</keyword>
<dbReference type="InterPro" id="IPR001375">
    <property type="entry name" value="Peptidase_S9_cat"/>
</dbReference>
<dbReference type="PRINTS" id="PR00862">
    <property type="entry name" value="PROLIGOPTASE"/>
</dbReference>
<dbReference type="RefSeq" id="WP_113692531.1">
    <property type="nucleotide sequence ID" value="NZ_CP015163.1"/>
</dbReference>
<keyword evidence="4" id="KW-0720">Serine protease</keyword>
<dbReference type="Gene3D" id="2.130.10.120">
    <property type="entry name" value="Prolyl oligopeptidase, N-terminal domain"/>
    <property type="match status" value="1"/>
</dbReference>
<organism evidence="8 9">
    <name type="scientific">Amycolatopsis albispora</name>
    <dbReference type="NCBI Taxonomy" id="1804986"/>
    <lineage>
        <taxon>Bacteria</taxon>
        <taxon>Bacillati</taxon>
        <taxon>Actinomycetota</taxon>
        <taxon>Actinomycetes</taxon>
        <taxon>Pseudonocardiales</taxon>
        <taxon>Pseudonocardiaceae</taxon>
        <taxon>Amycolatopsis</taxon>
    </lineage>
</organism>
<proteinExistence type="inferred from homology"/>
<evidence type="ECO:0000259" key="7">
    <source>
        <dbReference type="Pfam" id="PF02897"/>
    </source>
</evidence>
<evidence type="ECO:0000256" key="3">
    <source>
        <dbReference type="ARBA" id="ARBA00022801"/>
    </source>
</evidence>
<evidence type="ECO:0000313" key="9">
    <source>
        <dbReference type="Proteomes" id="UP000250434"/>
    </source>
</evidence>
<dbReference type="AlphaFoldDB" id="A0A344L5G2"/>
<dbReference type="EMBL" id="CP015163">
    <property type="protein sequence ID" value="AXB43286.1"/>
    <property type="molecule type" value="Genomic_DNA"/>
</dbReference>
<dbReference type="KEGG" id="aab:A4R43_12580"/>
<dbReference type="PROSITE" id="PS00708">
    <property type="entry name" value="PRO_ENDOPEP_SER"/>
    <property type="match status" value="1"/>
</dbReference>
<evidence type="ECO:0000259" key="6">
    <source>
        <dbReference type="Pfam" id="PF00326"/>
    </source>
</evidence>
<dbReference type="InterPro" id="IPR002471">
    <property type="entry name" value="Pept_S9_AS"/>
</dbReference>
<dbReference type="Pfam" id="PF02897">
    <property type="entry name" value="Peptidase_S9_N"/>
    <property type="match status" value="1"/>
</dbReference>
<evidence type="ECO:0000256" key="4">
    <source>
        <dbReference type="ARBA" id="ARBA00022825"/>
    </source>
</evidence>
<feature type="domain" description="Peptidase S9 prolyl oligopeptidase catalytic" evidence="6">
    <location>
        <begin position="454"/>
        <end position="657"/>
    </location>
</feature>
<dbReference type="GO" id="GO:0005829">
    <property type="term" value="C:cytosol"/>
    <property type="evidence" value="ECO:0007669"/>
    <property type="project" value="TreeGrafter"/>
</dbReference>
<gene>
    <name evidence="8" type="ORF">A4R43_12580</name>
</gene>
<evidence type="ECO:0000313" key="8">
    <source>
        <dbReference type="EMBL" id="AXB43286.1"/>
    </source>
</evidence>
<dbReference type="GO" id="GO:0006508">
    <property type="term" value="P:proteolysis"/>
    <property type="evidence" value="ECO:0007669"/>
    <property type="project" value="UniProtKB-KW"/>
</dbReference>
<dbReference type="InterPro" id="IPR002470">
    <property type="entry name" value="Peptidase_S9A"/>
</dbReference>
<dbReference type="GO" id="GO:0070012">
    <property type="term" value="F:oligopeptidase activity"/>
    <property type="evidence" value="ECO:0007669"/>
    <property type="project" value="TreeGrafter"/>
</dbReference>
<dbReference type="PANTHER" id="PTHR42881:SF13">
    <property type="entry name" value="PROLYL ENDOPEPTIDASE"/>
    <property type="match status" value="1"/>
</dbReference>
<dbReference type="InterPro" id="IPR051167">
    <property type="entry name" value="Prolyl_oligopep/macrocyclase"/>
</dbReference>
<dbReference type="OrthoDB" id="9801421at2"/>
<evidence type="ECO:0000256" key="5">
    <source>
        <dbReference type="SAM" id="MobiDB-lite"/>
    </source>
</evidence>
<dbReference type="Gene3D" id="3.40.50.1820">
    <property type="entry name" value="alpha/beta hydrolase"/>
    <property type="match status" value="1"/>
</dbReference>
<dbReference type="InterPro" id="IPR023302">
    <property type="entry name" value="Pept_S9A_N"/>
</dbReference>
<sequence length="671" mass="73090">MTELGAAHRDPAPPVDRDPHRWLERTGSAGTQAWLEEQRVRFERHRARWPRGFADRLAELSDTGAAGIPVWAGDRCFTDRRPRGHEHDVVWVTGPGGRARMLLDPAEFGPGATLDAWQPSPEGGLLAFQISLGGTELGTLRVLDVDTGEVVDGPFGRCRTSPVAWLPGGRAFCYVHDGEPAGTREVRLHRIGEPGPDTTVLSGYASYGLSTHRTRLLVTASRGPSQSRDLWIAELPEDGVVTGTRLIRGGLGGRVRTAIDRAGRVYLLSDETAERGRLLRTVTADAPNWEELLPEDAEAVLEDFRLLDAPELARPLLLVFRSLATVAEVVAHDLRTGEPVHRAGLPGAGSVPVISDRPRRADEAFFTYTDYTTPPTVLRYDGHTGAVSAWAAPERHTPDPRIRTWHETCRSADGTEVRLHIVAAGAPGPRPAILYGYGGFGLSQRPGYSPALLAWVQAGGVYAIAQVRGGGENGRSWHHDGRLDRKQRSFDDFHAAAHWLVERGWTTEGQLGLFGVSNGGLLVGAALTQIPGRFAAAVCSAPLLDMVRYERFGLGRLWRGEYGRADDPEQLAWLRAYSPYHRVEETTEYPAVLFTVFDADTRVSPVHAYKMCAALSRARGGPFLLRRELGAGHGRRPASREIELNADCLSFFADRLGLGGGGAGTEGSNTK</sequence>
<feature type="region of interest" description="Disordered" evidence="5">
    <location>
        <begin position="1"/>
        <end position="20"/>
    </location>
</feature>
<dbReference type="SUPFAM" id="SSF50993">
    <property type="entry name" value="Peptidase/esterase 'gauge' domain"/>
    <property type="match status" value="1"/>
</dbReference>
<dbReference type="InterPro" id="IPR029058">
    <property type="entry name" value="AB_hydrolase_fold"/>
</dbReference>
<dbReference type="GO" id="GO:0004252">
    <property type="term" value="F:serine-type endopeptidase activity"/>
    <property type="evidence" value="ECO:0007669"/>
    <property type="project" value="InterPro"/>
</dbReference>
<evidence type="ECO:0000256" key="1">
    <source>
        <dbReference type="ARBA" id="ARBA00005228"/>
    </source>
</evidence>
<dbReference type="SUPFAM" id="SSF53474">
    <property type="entry name" value="alpha/beta-Hydrolases"/>
    <property type="match status" value="1"/>
</dbReference>
<reference evidence="8 9" key="1">
    <citation type="submission" date="2016-04" db="EMBL/GenBank/DDBJ databases">
        <title>Complete genome sequence and analysis of deep-sea sediment isolate, Amycolatopsis sp. WP1.</title>
        <authorList>
            <person name="Wang H."/>
            <person name="Chen S."/>
            <person name="Wu Q."/>
        </authorList>
    </citation>
    <scope>NUCLEOTIDE SEQUENCE [LARGE SCALE GENOMIC DNA]</scope>
    <source>
        <strain evidence="8 9">WP1</strain>
    </source>
</reference>
<dbReference type="Pfam" id="PF00326">
    <property type="entry name" value="Peptidase_S9"/>
    <property type="match status" value="1"/>
</dbReference>